<feature type="compositionally biased region" description="Acidic residues" evidence="1">
    <location>
        <begin position="55"/>
        <end position="70"/>
    </location>
</feature>
<accession>A0A9E6UR35</accession>
<dbReference type="RefSeq" id="WP_261405161.1">
    <property type="nucleotide sequence ID" value="NZ_CP081869.1"/>
</dbReference>
<evidence type="ECO:0000256" key="1">
    <source>
        <dbReference type="SAM" id="MobiDB-lite"/>
    </source>
</evidence>
<reference evidence="2" key="1">
    <citation type="submission" date="2021-08" db="EMBL/GenBank/DDBJ databases">
        <authorList>
            <person name="Zhang H."/>
            <person name="Xu M."/>
            <person name="Yu Z."/>
            <person name="Yang L."/>
            <person name="Cai Y."/>
        </authorList>
    </citation>
    <scope>NUCLEOTIDE SEQUENCE</scope>
    <source>
        <strain evidence="2">CHL1</strain>
    </source>
</reference>
<protein>
    <submittedName>
        <fullName evidence="2">Uncharacterized protein</fullName>
    </submittedName>
</protein>
<sequence length="70" mass="7734">MENGGEIERLRLGDQVDGWLVTGIEGFTLKVTLDDREHEYRMFQRAEGKPAAASGDEDDSSSGDDSDEDN</sequence>
<dbReference type="EMBL" id="CP081869">
    <property type="protein sequence ID" value="QZO01820.1"/>
    <property type="molecule type" value="Genomic_DNA"/>
</dbReference>
<dbReference type="AlphaFoldDB" id="A0A9E6UR35"/>
<organism evidence="2 3">
    <name type="scientific">Chenggangzhangella methanolivorans</name>
    <dbReference type="NCBI Taxonomy" id="1437009"/>
    <lineage>
        <taxon>Bacteria</taxon>
        <taxon>Pseudomonadati</taxon>
        <taxon>Pseudomonadota</taxon>
        <taxon>Alphaproteobacteria</taxon>
        <taxon>Hyphomicrobiales</taxon>
        <taxon>Methylopilaceae</taxon>
        <taxon>Chenggangzhangella</taxon>
    </lineage>
</organism>
<dbReference type="KEGG" id="cmet:K6K41_10930"/>
<name>A0A9E6UR35_9HYPH</name>
<feature type="region of interest" description="Disordered" evidence="1">
    <location>
        <begin position="44"/>
        <end position="70"/>
    </location>
</feature>
<proteinExistence type="predicted"/>
<gene>
    <name evidence="2" type="ORF">K6K41_10930</name>
</gene>
<dbReference type="Proteomes" id="UP000825701">
    <property type="component" value="Chromosome"/>
</dbReference>
<evidence type="ECO:0000313" key="2">
    <source>
        <dbReference type="EMBL" id="QZO01820.1"/>
    </source>
</evidence>
<evidence type="ECO:0000313" key="3">
    <source>
        <dbReference type="Proteomes" id="UP000825701"/>
    </source>
</evidence>
<keyword evidence="3" id="KW-1185">Reference proteome</keyword>